<keyword evidence="2" id="KW-0813">Transport</keyword>
<dbReference type="Gene3D" id="1.20.1250.20">
    <property type="entry name" value="MFS general substrate transporter like domains"/>
    <property type="match status" value="1"/>
</dbReference>
<feature type="transmembrane region" description="Helical" evidence="7">
    <location>
        <begin position="92"/>
        <end position="113"/>
    </location>
</feature>
<dbReference type="Pfam" id="PF05977">
    <property type="entry name" value="MFS_3"/>
    <property type="match status" value="1"/>
</dbReference>
<evidence type="ECO:0000256" key="4">
    <source>
        <dbReference type="ARBA" id="ARBA00022692"/>
    </source>
</evidence>
<evidence type="ECO:0000256" key="5">
    <source>
        <dbReference type="ARBA" id="ARBA00022989"/>
    </source>
</evidence>
<sequence>MPHSPETSNPRSSASRWRALRPLRHRDYRLLIGAVALSICGSGMWTIVLTFQVLAVDDSPTALSAVAACLSAGLLAFAIVGGIAADRCPRRAVLIMVELANTVATAAVAVLGLSGAIQLWHLAVASAVLGAGSAFYYPAYTAFLPQILPPEELLAANGLEGALRPTMQAALGPAIAGVIVGALFPAAGAVVVAALSASALVLTVLVRPVEVPRPSAADEARPGVLADLRAGVLFVLGTRWLLWTLLFAALTSLVIMGPIEVLLPFVTRARFDRGAEAFGLLLTAFGVGGALGSLAMSSLRLPRRYLSAMVLLWGAGTLPLALVGVTGSFPVMVAALFVVGATSGAGLVIWGTLLQRRVPPAMMGRVASLDFFVSISLMPLSMALAGPVASVVPIPVVFVVAAALPPVVAVLAVFAGAMPRDELAHPLDQPADDSDAAAGA</sequence>
<feature type="transmembrane region" description="Helical" evidence="7">
    <location>
        <begin position="30"/>
        <end position="56"/>
    </location>
</feature>
<proteinExistence type="predicted"/>
<evidence type="ECO:0000259" key="8">
    <source>
        <dbReference type="PROSITE" id="PS50850"/>
    </source>
</evidence>
<comment type="caution">
    <text evidence="9">The sequence shown here is derived from an EMBL/GenBank/DDBJ whole genome shotgun (WGS) entry which is preliminary data.</text>
</comment>
<feature type="transmembrane region" description="Helical" evidence="7">
    <location>
        <begin position="62"/>
        <end position="85"/>
    </location>
</feature>
<dbReference type="Proteomes" id="UP001165283">
    <property type="component" value="Unassembled WGS sequence"/>
</dbReference>
<keyword evidence="4 7" id="KW-0812">Transmembrane</keyword>
<dbReference type="EMBL" id="JAGSOV010000044">
    <property type="protein sequence ID" value="MCO1657596.1"/>
    <property type="molecule type" value="Genomic_DNA"/>
</dbReference>
<feature type="transmembrane region" description="Helical" evidence="7">
    <location>
        <begin position="331"/>
        <end position="354"/>
    </location>
</feature>
<dbReference type="PROSITE" id="PS50850">
    <property type="entry name" value="MFS"/>
    <property type="match status" value="1"/>
</dbReference>
<gene>
    <name evidence="9" type="ORF">KDL28_21285</name>
</gene>
<evidence type="ECO:0000256" key="2">
    <source>
        <dbReference type="ARBA" id="ARBA00022448"/>
    </source>
</evidence>
<feature type="domain" description="Major facilitator superfamily (MFS) profile" evidence="8">
    <location>
        <begin position="1"/>
        <end position="211"/>
    </location>
</feature>
<protein>
    <submittedName>
        <fullName evidence="9">MFS transporter</fullName>
    </submittedName>
</protein>
<evidence type="ECO:0000256" key="7">
    <source>
        <dbReference type="SAM" id="Phobius"/>
    </source>
</evidence>
<feature type="transmembrane region" description="Helical" evidence="7">
    <location>
        <begin position="366"/>
        <end position="386"/>
    </location>
</feature>
<evidence type="ECO:0000256" key="1">
    <source>
        <dbReference type="ARBA" id="ARBA00004651"/>
    </source>
</evidence>
<organism evidence="9 10">
    <name type="scientific">Pseudonocardia humida</name>
    <dbReference type="NCBI Taxonomy" id="2800819"/>
    <lineage>
        <taxon>Bacteria</taxon>
        <taxon>Bacillati</taxon>
        <taxon>Actinomycetota</taxon>
        <taxon>Actinomycetes</taxon>
        <taxon>Pseudonocardiales</taxon>
        <taxon>Pseudonocardiaceae</taxon>
        <taxon>Pseudonocardia</taxon>
    </lineage>
</organism>
<feature type="transmembrane region" description="Helical" evidence="7">
    <location>
        <begin position="174"/>
        <end position="205"/>
    </location>
</feature>
<name>A0ABT1A3M0_9PSEU</name>
<evidence type="ECO:0000313" key="10">
    <source>
        <dbReference type="Proteomes" id="UP001165283"/>
    </source>
</evidence>
<feature type="transmembrane region" description="Helical" evidence="7">
    <location>
        <begin position="240"/>
        <end position="263"/>
    </location>
</feature>
<dbReference type="InterPro" id="IPR010290">
    <property type="entry name" value="TM_effector"/>
</dbReference>
<keyword evidence="10" id="KW-1185">Reference proteome</keyword>
<comment type="subcellular location">
    <subcellularLocation>
        <location evidence="1">Cell membrane</location>
        <topology evidence="1">Multi-pass membrane protein</topology>
    </subcellularLocation>
</comment>
<feature type="transmembrane region" description="Helical" evidence="7">
    <location>
        <begin position="392"/>
        <end position="415"/>
    </location>
</feature>
<evidence type="ECO:0000256" key="3">
    <source>
        <dbReference type="ARBA" id="ARBA00022475"/>
    </source>
</evidence>
<keyword evidence="6 7" id="KW-0472">Membrane</keyword>
<feature type="transmembrane region" description="Helical" evidence="7">
    <location>
        <begin position="305"/>
        <end position="325"/>
    </location>
</feature>
<dbReference type="PANTHER" id="PTHR23513">
    <property type="entry name" value="INTEGRAL MEMBRANE EFFLUX PROTEIN-RELATED"/>
    <property type="match status" value="1"/>
</dbReference>
<evidence type="ECO:0000313" key="9">
    <source>
        <dbReference type="EMBL" id="MCO1657596.1"/>
    </source>
</evidence>
<keyword evidence="3" id="KW-1003">Cell membrane</keyword>
<dbReference type="InterPro" id="IPR020846">
    <property type="entry name" value="MFS_dom"/>
</dbReference>
<dbReference type="RefSeq" id="WP_252441238.1">
    <property type="nucleotide sequence ID" value="NZ_JAGSOV010000044.1"/>
</dbReference>
<keyword evidence="5 7" id="KW-1133">Transmembrane helix</keyword>
<reference evidence="9" key="1">
    <citation type="submission" date="2021-04" db="EMBL/GenBank/DDBJ databases">
        <title>Pseudonocardia sp. nov., isolated from sandy soil of mangrove forest.</title>
        <authorList>
            <person name="Zan Z."/>
            <person name="Huang R."/>
            <person name="Liu W."/>
        </authorList>
    </citation>
    <scope>NUCLEOTIDE SEQUENCE</scope>
    <source>
        <strain evidence="9">S2-4</strain>
    </source>
</reference>
<dbReference type="SUPFAM" id="SSF103473">
    <property type="entry name" value="MFS general substrate transporter"/>
    <property type="match status" value="1"/>
</dbReference>
<accession>A0ABT1A3M0</accession>
<dbReference type="PANTHER" id="PTHR23513:SF11">
    <property type="entry name" value="STAPHYLOFERRIN A TRANSPORTER"/>
    <property type="match status" value="1"/>
</dbReference>
<dbReference type="InterPro" id="IPR036259">
    <property type="entry name" value="MFS_trans_sf"/>
</dbReference>
<evidence type="ECO:0000256" key="6">
    <source>
        <dbReference type="ARBA" id="ARBA00023136"/>
    </source>
</evidence>
<dbReference type="CDD" id="cd06173">
    <property type="entry name" value="MFS_MefA_like"/>
    <property type="match status" value="1"/>
</dbReference>